<keyword evidence="3" id="KW-1185">Reference proteome</keyword>
<evidence type="ECO:0000313" key="2">
    <source>
        <dbReference type="EMBL" id="RFC61923.1"/>
    </source>
</evidence>
<reference evidence="2 3" key="1">
    <citation type="submission" date="2018-08" db="EMBL/GenBank/DDBJ databases">
        <title>Fulvimarina sp. 85, whole genome shotgun sequence.</title>
        <authorList>
            <person name="Tuo L."/>
        </authorList>
    </citation>
    <scope>NUCLEOTIDE SEQUENCE [LARGE SCALE GENOMIC DNA]</scope>
    <source>
        <strain evidence="2 3">85</strain>
    </source>
</reference>
<dbReference type="EMBL" id="QURL01000011">
    <property type="protein sequence ID" value="RFC61923.1"/>
    <property type="molecule type" value="Genomic_DNA"/>
</dbReference>
<feature type="domain" description="Phosphatidate phosphatase APP1 catalytic" evidence="1">
    <location>
        <begin position="187"/>
        <end position="342"/>
    </location>
</feature>
<dbReference type="AlphaFoldDB" id="A0A371WY65"/>
<comment type="caution">
    <text evidence="2">The sequence shown here is derived from an EMBL/GenBank/DDBJ whole genome shotgun (WGS) entry which is preliminary data.</text>
</comment>
<accession>A0A371WY65</accession>
<gene>
    <name evidence="2" type="ORF">DYI37_18515</name>
</gene>
<dbReference type="Proteomes" id="UP000264310">
    <property type="component" value="Unassembled WGS sequence"/>
</dbReference>
<proteinExistence type="predicted"/>
<dbReference type="PANTHER" id="PTHR28208:SF3">
    <property type="entry name" value="PHOSPHATIDATE PHOSPHATASE APP1"/>
    <property type="match status" value="1"/>
</dbReference>
<dbReference type="InterPro" id="IPR052935">
    <property type="entry name" value="Mg2+_PAP"/>
</dbReference>
<evidence type="ECO:0000313" key="3">
    <source>
        <dbReference type="Proteomes" id="UP000264310"/>
    </source>
</evidence>
<name>A0A371WY65_9HYPH</name>
<dbReference type="Pfam" id="PF09949">
    <property type="entry name" value="APP1_cat"/>
    <property type="match status" value="1"/>
</dbReference>
<organism evidence="2 3">
    <name type="scientific">Fulvimarina endophytica</name>
    <dbReference type="NCBI Taxonomy" id="2293836"/>
    <lineage>
        <taxon>Bacteria</taxon>
        <taxon>Pseudomonadati</taxon>
        <taxon>Pseudomonadota</taxon>
        <taxon>Alphaproteobacteria</taxon>
        <taxon>Hyphomicrobiales</taxon>
        <taxon>Aurantimonadaceae</taxon>
        <taxon>Fulvimarina</taxon>
    </lineage>
</organism>
<protein>
    <submittedName>
        <fullName evidence="2">DUF2183 domain-containing protein</fullName>
    </submittedName>
</protein>
<dbReference type="PANTHER" id="PTHR28208">
    <property type="entry name" value="PHOSPHATIDATE PHOSPHATASE APP1"/>
    <property type="match status" value="1"/>
</dbReference>
<evidence type="ECO:0000259" key="1">
    <source>
        <dbReference type="Pfam" id="PF09949"/>
    </source>
</evidence>
<dbReference type="GO" id="GO:0008195">
    <property type="term" value="F:phosphatidate phosphatase activity"/>
    <property type="evidence" value="ECO:0007669"/>
    <property type="project" value="InterPro"/>
</dbReference>
<sequence>MEPGSRRVSPPGCAFRDWRLRRKAYVGPMAARTVRKALYWTEKRWDRVRFRIKRKLDMLGTPILLPFAGMAGAEGVWIRGRVIEDNGAISAPPTRSLFENIKLTFKRYETDEIADARIFWEIGDKKGETRTDIEGYFDLLIDIDPESLDKPVDFARIELGKAPGYERAQAPIGAELPIRVVSSRAEYGVISDIDDTIVETGAFNLVKHWRTVVANSAETRTAFPGVSHFYRALARGADGAMTNPVFYVSSSPWNLYDLFERFLVIHDIPRGPLFLKDFGLDATKWLTGGHDGHKTKQIERIFRAYPHLNFLLIGDSGQDDGRIYADIAAAHPGRVLQVHIRDVTKGILKSHITNGIDELRALNIPVTLAPTLYEAARAAGDAGLITEAEVAEVRADVAERERRGEAPE</sequence>
<dbReference type="InterPro" id="IPR019236">
    <property type="entry name" value="APP1_cat"/>
</dbReference>